<reference evidence="2" key="1">
    <citation type="submission" date="2016-10" db="EMBL/GenBank/DDBJ databases">
        <authorList>
            <person name="Varghese N."/>
            <person name="Submissions S."/>
        </authorList>
    </citation>
    <scope>NUCLEOTIDE SEQUENCE [LARGE SCALE GENOMIC DNA]</scope>
    <source>
        <strain evidence="2">DSM 25329</strain>
    </source>
</reference>
<dbReference type="AlphaFoldDB" id="A0A1G6VIK0"/>
<accession>A0A1G6VIK0</accession>
<dbReference type="STRING" id="659014.SAMN04487996_101254"/>
<organism evidence="1 2">
    <name type="scientific">Dyadobacter soli</name>
    <dbReference type="NCBI Taxonomy" id="659014"/>
    <lineage>
        <taxon>Bacteria</taxon>
        <taxon>Pseudomonadati</taxon>
        <taxon>Bacteroidota</taxon>
        <taxon>Cytophagia</taxon>
        <taxon>Cytophagales</taxon>
        <taxon>Spirosomataceae</taxon>
        <taxon>Dyadobacter</taxon>
    </lineage>
</organism>
<evidence type="ECO:0000313" key="2">
    <source>
        <dbReference type="Proteomes" id="UP000198748"/>
    </source>
</evidence>
<evidence type="ECO:0000313" key="1">
    <source>
        <dbReference type="EMBL" id="SDD53389.1"/>
    </source>
</evidence>
<dbReference type="EMBL" id="FNAN01000001">
    <property type="protein sequence ID" value="SDD53389.1"/>
    <property type="molecule type" value="Genomic_DNA"/>
</dbReference>
<gene>
    <name evidence="1" type="ORF">SAMN04487996_101254</name>
</gene>
<sequence>MAEVAGLLLPVTVHEASSSCTAAFSYLDNSKKLELSQLFVVIRPKYRVGQGLRNGRLVRENYKKTWYIYNNRGYF</sequence>
<name>A0A1G6VIK0_9BACT</name>
<keyword evidence="2" id="KW-1185">Reference proteome</keyword>
<protein>
    <submittedName>
        <fullName evidence="1">Uncharacterized protein</fullName>
    </submittedName>
</protein>
<dbReference type="Proteomes" id="UP000198748">
    <property type="component" value="Unassembled WGS sequence"/>
</dbReference>
<proteinExistence type="predicted"/>